<evidence type="ECO:0000259" key="2">
    <source>
        <dbReference type="Pfam" id="PF01425"/>
    </source>
</evidence>
<comment type="caution">
    <text evidence="3">The sequence shown here is derived from an EMBL/GenBank/DDBJ whole genome shotgun (WGS) entry which is preliminary data.</text>
</comment>
<dbReference type="InterPro" id="IPR036928">
    <property type="entry name" value="AS_sf"/>
</dbReference>
<organism evidence="3">
    <name type="scientific">Oscillatoriales cyanobacterium SpSt-418</name>
    <dbReference type="NCBI Taxonomy" id="2282169"/>
    <lineage>
        <taxon>Bacteria</taxon>
        <taxon>Bacillati</taxon>
        <taxon>Cyanobacteriota</taxon>
        <taxon>Cyanophyceae</taxon>
        <taxon>Oscillatoriophycideae</taxon>
        <taxon>Oscillatoriales</taxon>
    </lineage>
</organism>
<reference evidence="3" key="1">
    <citation type="journal article" date="2020" name="mSystems">
        <title>Genome- and Community-Level Interaction Insights into Carbon Utilization and Element Cycling Functions of Hydrothermarchaeota in Hydrothermal Sediment.</title>
        <authorList>
            <person name="Zhou Z."/>
            <person name="Liu Y."/>
            <person name="Xu W."/>
            <person name="Pan J."/>
            <person name="Luo Z.H."/>
            <person name="Li M."/>
        </authorList>
    </citation>
    <scope>NUCLEOTIDE SEQUENCE [LARGE SCALE GENOMIC DNA]</scope>
    <source>
        <strain evidence="3">SpSt-418</strain>
    </source>
</reference>
<evidence type="ECO:0000313" key="3">
    <source>
        <dbReference type="EMBL" id="HFM97496.1"/>
    </source>
</evidence>
<accession>A0A7C3PGX0</accession>
<name>A0A7C3PGX0_9CYAN</name>
<dbReference type="Gene3D" id="3.90.1300.10">
    <property type="entry name" value="Amidase signature (AS) domain"/>
    <property type="match status" value="1"/>
</dbReference>
<dbReference type="PROSITE" id="PS00571">
    <property type="entry name" value="AMIDASES"/>
    <property type="match status" value="1"/>
</dbReference>
<feature type="domain" description="Amidase" evidence="2">
    <location>
        <begin position="55"/>
        <end position="346"/>
    </location>
</feature>
<protein>
    <submittedName>
        <fullName evidence="3">Amidase</fullName>
    </submittedName>
</protein>
<feature type="signal peptide" evidence="1">
    <location>
        <begin position="1"/>
        <end position="28"/>
    </location>
</feature>
<evidence type="ECO:0000256" key="1">
    <source>
        <dbReference type="SAM" id="SignalP"/>
    </source>
</evidence>
<dbReference type="Pfam" id="PF01425">
    <property type="entry name" value="Amidase"/>
    <property type="match status" value="1"/>
</dbReference>
<dbReference type="SUPFAM" id="SSF75304">
    <property type="entry name" value="Amidase signature (AS) enzymes"/>
    <property type="match status" value="1"/>
</dbReference>
<dbReference type="AlphaFoldDB" id="A0A7C3PGX0"/>
<sequence>MLTCAKYIAVSFAIPTAFVAFTPKFAEAATFKLEEATITDINQAFDAGILSSEQLVQLYLNRIATYDDAGPVLNSVLTLNPAALETARALDLERKTTGPRSPLHGIPILLKDNYDTFDLPTTGGSAALAGSLPPDDAFVVEKFREAGAIILGKAEMDEFAISGSGYSSIGGATKNPYNFLRTSGGSSSGSGAAIGANFAVFAMGSDTGGSIRTPCSFQALACIRPTRGLVSLDGVIPFVLSRDGIGPMARNVTDAALALSAIAEFDPNNPTLFTPIAPPEVQPDKFFTDYSQFLDPEALKGARVGIVRNYLGLENGVDPEITQLTESALEVMRGLGATIVDVSFEDTFLSTLSGLYGTSNSHFETFVL</sequence>
<proteinExistence type="predicted"/>
<dbReference type="InterPro" id="IPR020556">
    <property type="entry name" value="Amidase_CS"/>
</dbReference>
<gene>
    <name evidence="3" type="ORF">ENR64_06955</name>
</gene>
<dbReference type="PANTHER" id="PTHR42678:SF34">
    <property type="entry name" value="OS04G0183300 PROTEIN"/>
    <property type="match status" value="1"/>
</dbReference>
<feature type="chain" id="PRO_5027549705" evidence="1">
    <location>
        <begin position="29"/>
        <end position="368"/>
    </location>
</feature>
<dbReference type="PANTHER" id="PTHR42678">
    <property type="entry name" value="AMIDASE"/>
    <property type="match status" value="1"/>
</dbReference>
<keyword evidence="1" id="KW-0732">Signal</keyword>
<dbReference type="EMBL" id="DSRU01000086">
    <property type="protein sequence ID" value="HFM97496.1"/>
    <property type="molecule type" value="Genomic_DNA"/>
</dbReference>
<dbReference type="InterPro" id="IPR023631">
    <property type="entry name" value="Amidase_dom"/>
</dbReference>